<evidence type="ECO:0000256" key="1">
    <source>
        <dbReference type="ARBA" id="ARBA00004141"/>
    </source>
</evidence>
<keyword evidence="2" id="KW-0812">Transmembrane</keyword>
<comment type="subcellular location">
    <subcellularLocation>
        <location evidence="1">Membrane</location>
        <topology evidence="1">Multi-pass membrane protein</topology>
    </subcellularLocation>
</comment>
<dbReference type="InterPro" id="IPR009908">
    <property type="entry name" value="Methylamine_util_MauE"/>
</dbReference>
<evidence type="ECO:0000256" key="2">
    <source>
        <dbReference type="ARBA" id="ARBA00022692"/>
    </source>
</evidence>
<evidence type="ECO:0000313" key="6">
    <source>
        <dbReference type="EMBL" id="WTQ76687.1"/>
    </source>
</evidence>
<evidence type="ECO:0000256" key="4">
    <source>
        <dbReference type="ARBA" id="ARBA00023136"/>
    </source>
</evidence>
<evidence type="ECO:0000256" key="3">
    <source>
        <dbReference type="ARBA" id="ARBA00022989"/>
    </source>
</evidence>
<sequence length="129" mass="13002">MQLFALLEVVTVALLVAPATRTVAHVITGALGTLFVVMGTAGKLRGSDRPCGCFGIADSKPLGMTNILSGLGFVAVAVAGLSGIAAGGTGTAAETAVLTSAVSSGWLLVTHRDAALTAYRNFLRRWGSA</sequence>
<name>A0AAU1LYU8_9ACTN</name>
<protein>
    <recommendedName>
        <fullName evidence="5">Methylamine utilisation protein MauE domain-containing protein</fullName>
    </recommendedName>
</protein>
<dbReference type="GO" id="GO:0016020">
    <property type="term" value="C:membrane"/>
    <property type="evidence" value="ECO:0007669"/>
    <property type="project" value="UniProtKB-SubCell"/>
</dbReference>
<organism evidence="6">
    <name type="scientific">Streptomyces sp. NBC_00148</name>
    <dbReference type="NCBI Taxonomy" id="2903626"/>
    <lineage>
        <taxon>Bacteria</taxon>
        <taxon>Bacillati</taxon>
        <taxon>Actinomycetota</taxon>
        <taxon>Actinomycetes</taxon>
        <taxon>Kitasatosporales</taxon>
        <taxon>Streptomycetaceae</taxon>
        <taxon>Streptomyces</taxon>
    </lineage>
</organism>
<proteinExistence type="predicted"/>
<evidence type="ECO:0000259" key="5">
    <source>
        <dbReference type="Pfam" id="PF07291"/>
    </source>
</evidence>
<dbReference type="Pfam" id="PF07291">
    <property type="entry name" value="MauE"/>
    <property type="match status" value="1"/>
</dbReference>
<feature type="domain" description="Methylamine utilisation protein MauE" evidence="5">
    <location>
        <begin position="4"/>
        <end position="81"/>
    </location>
</feature>
<keyword evidence="3" id="KW-1133">Transmembrane helix</keyword>
<dbReference type="EMBL" id="CP108169">
    <property type="protein sequence ID" value="WTQ76687.1"/>
    <property type="molecule type" value="Genomic_DNA"/>
</dbReference>
<dbReference type="AlphaFoldDB" id="A0AAU1LYU8"/>
<keyword evidence="4" id="KW-0472">Membrane</keyword>
<gene>
    <name evidence="6" type="ORF">OG222_27815</name>
</gene>
<reference evidence="6" key="1">
    <citation type="submission" date="2022-10" db="EMBL/GenBank/DDBJ databases">
        <title>The complete genomes of actinobacterial strains from the NBC collection.</title>
        <authorList>
            <person name="Joergensen T.S."/>
            <person name="Alvarez Arevalo M."/>
            <person name="Sterndorff E.B."/>
            <person name="Faurdal D."/>
            <person name="Vuksanovic O."/>
            <person name="Mourched A.-S."/>
            <person name="Charusanti P."/>
            <person name="Shaw S."/>
            <person name="Blin K."/>
            <person name="Weber T."/>
        </authorList>
    </citation>
    <scope>NUCLEOTIDE SEQUENCE</scope>
    <source>
        <strain evidence="6">NBC_00148</strain>
    </source>
</reference>
<dbReference type="GO" id="GO:0030416">
    <property type="term" value="P:methylamine metabolic process"/>
    <property type="evidence" value="ECO:0007669"/>
    <property type="project" value="InterPro"/>
</dbReference>
<accession>A0AAU1LYU8</accession>